<feature type="compositionally biased region" description="Low complexity" evidence="1">
    <location>
        <begin position="631"/>
        <end position="671"/>
    </location>
</feature>
<sequence>MAVTEQTQPESVASANYVDFDEFIEFQLKKTRSGIHQADLMSAVVVLCAALTGYLLLFAVFDQWVLPGGFSPATRLALIVLIAAASLSWIGWKVVWPWWRQINSLYAARQIEKTHPEFKSSLMTWVDFQQSGREIPPGIRSALERRTAQQISQTNVEEAIDRRLLMRASYILLGLVVAICLYTLISPKRMSTTLWRALMPLSSVAAATRTEIRDVKPGDTEVLARDQIDVSVELGGHIPEEVTLLFSTVDRRFVNEPLKMRRTEEQLPSFQTRLTGDAGKGLLSDVSYHITAGDATSKTYQIRVNQPPSAEVAQIIYEYPQYMGLGRSEQQSNIIDAWEGTWVTVRARPNMPVKQAIVYCSDQETTQESAEAYPMQIRDDLLTARWQLKFRDDGTFARYFHVQVWNERNQKDPQPTVYRIKIRPDLKPEISVVHPDRDMTVPANATVPIAVSARDPDFLLRRVVLKLQLNGDDLPLPALFTAPPEMAEFQTIHRLDLAKYSVKAGDHITLFAEAEDNFEPFGKRQKNISRTQRITLTIAAPAAPEQNRQFNDQQAEELQNRLPQADEPNRPRQENPQPNQPQEPQQPGLQREPRQQPPEQKQLPMQPGQEMPADKQAANENEPGQEPKGNPQQQRPQGEQGEKPPQGAGQDSSGQGKQTQGQQSQGQQGEGKPSGDQKESGNSSQQNGQQQPSGNKQNGQQPSGNNGQGKAPPGKQDSSNKNANTPPQNQAGEDQALQRLLDWNKEQEKQNQNSQPQNDSSKPQQGGNPPAQQPKSEQDSTRQNEMRENGDSKTTPPQQKQDSSSQQKQGEQQSKADKQSGDSKPENRSGQKSPAGNDPMQGSGQDQQSAGQENKSNSMPDQKSGQQSPSAPQKGENSPQQTGQQQNTGDNSSPGEKSGQKSEPQQSGSKPSGEQNSGEKQPSNSAAGDQSSPAMQKGDKGEANSPSDASPSGQSNGDNKPGEAKSDSNSSGKPDSMKPGEQSQNATPKKGDPQSPAGEKNNPGSPDSDAMPGDKGAAPEKSATPPKQGKPAGSEPQNADQNTPPAQGEPKQGQRGKNDPANQQSAPDAGSQGEPMPGQKSEQNASGDKKAGGEPREAGQPNQDQMPKDQQQQSGDAGQQSGQQGGDKGQQKSGQQGQPKPGQPQDDASGQQPSDSKPNQQNGGQQQMKQDAGGKESPQQNGQQQQSGQEQPGQKPGGQQPQQQGQNAPQENSSKPQNGQPQQGGKQESGEQQGGKQNGSKQEGGKQEGSQQGGQQKGKDGQQPGEKGEGGQSGGQQPGEQPGQPGGQQSGGKPGQGQHPGGAPQQGDMPAGGQPGNSPQESGGKPGGEANGQGGKGNNRGRDAGDGGDGGANDLLTPEAADLANRKKATELALKRLRQQLDRGQAPEDLLRELGYSEQDLERFMQRLEERLADPGLDKSAETDAARRQFESLLKGIQYDSTGQNRSGGERERKATQSSGSGNRPVPPEYRRDTEAYKQKLSK</sequence>
<feature type="compositionally biased region" description="Low complexity" evidence="1">
    <location>
        <begin position="574"/>
        <end position="590"/>
    </location>
</feature>
<feature type="compositionally biased region" description="Low complexity" evidence="1">
    <location>
        <begin position="750"/>
        <end position="774"/>
    </location>
</feature>
<feature type="compositionally biased region" description="Basic and acidic residues" evidence="1">
    <location>
        <begin position="776"/>
        <end position="791"/>
    </location>
</feature>
<feature type="compositionally biased region" description="Low complexity" evidence="1">
    <location>
        <begin position="798"/>
        <end position="813"/>
    </location>
</feature>
<organism evidence="3 4">
    <name type="scientific">Planctomicrobium piriforme</name>
    <dbReference type="NCBI Taxonomy" id="1576369"/>
    <lineage>
        <taxon>Bacteria</taxon>
        <taxon>Pseudomonadati</taxon>
        <taxon>Planctomycetota</taxon>
        <taxon>Planctomycetia</taxon>
        <taxon>Planctomycetales</taxon>
        <taxon>Planctomycetaceae</taxon>
        <taxon>Planctomicrobium</taxon>
    </lineage>
</organism>
<proteinExistence type="predicted"/>
<feature type="compositionally biased region" description="Basic and acidic residues" evidence="1">
    <location>
        <begin position="1413"/>
        <end position="1430"/>
    </location>
</feature>
<feature type="transmembrane region" description="Helical" evidence="2">
    <location>
        <begin position="40"/>
        <end position="61"/>
    </location>
</feature>
<feature type="compositionally biased region" description="Low complexity" evidence="1">
    <location>
        <begin position="1100"/>
        <end position="1122"/>
    </location>
</feature>
<feature type="compositionally biased region" description="Low complexity" evidence="1">
    <location>
        <begin position="680"/>
        <end position="710"/>
    </location>
</feature>
<evidence type="ECO:0000313" key="3">
    <source>
        <dbReference type="EMBL" id="SFH67471.1"/>
    </source>
</evidence>
<feature type="compositionally biased region" description="Polar residues" evidence="1">
    <location>
        <begin position="901"/>
        <end position="934"/>
    </location>
</feature>
<protein>
    <submittedName>
        <fullName evidence="3">Uncharacterized protein</fullName>
    </submittedName>
</protein>
<feature type="transmembrane region" description="Helical" evidence="2">
    <location>
        <begin position="73"/>
        <end position="92"/>
    </location>
</feature>
<evidence type="ECO:0000256" key="1">
    <source>
        <dbReference type="SAM" id="MobiDB-lite"/>
    </source>
</evidence>
<feature type="compositionally biased region" description="Polar residues" evidence="1">
    <location>
        <begin position="716"/>
        <end position="732"/>
    </location>
</feature>
<accession>A0A1I3C0H0</accession>
<feature type="compositionally biased region" description="Gly residues" evidence="1">
    <location>
        <begin position="1324"/>
        <end position="1338"/>
    </location>
</feature>
<feature type="transmembrane region" description="Helical" evidence="2">
    <location>
        <begin position="164"/>
        <end position="185"/>
    </location>
</feature>
<feature type="compositionally biased region" description="Low complexity" evidence="1">
    <location>
        <begin position="880"/>
        <end position="891"/>
    </location>
</feature>
<dbReference type="OrthoDB" id="257350at2"/>
<feature type="compositionally biased region" description="Polar residues" evidence="1">
    <location>
        <begin position="1035"/>
        <end position="1045"/>
    </location>
</feature>
<dbReference type="EMBL" id="FOQD01000002">
    <property type="protein sequence ID" value="SFH67471.1"/>
    <property type="molecule type" value="Genomic_DNA"/>
</dbReference>
<feature type="compositionally biased region" description="Polar residues" evidence="1">
    <location>
        <begin position="1148"/>
        <end position="1158"/>
    </location>
</feature>
<feature type="compositionally biased region" description="Low complexity" evidence="1">
    <location>
        <begin position="841"/>
        <end position="852"/>
    </location>
</feature>
<feature type="compositionally biased region" description="Low complexity" evidence="1">
    <location>
        <begin position="1175"/>
        <end position="1231"/>
    </location>
</feature>
<keyword evidence="2" id="KW-1133">Transmembrane helix</keyword>
<name>A0A1I3C0H0_9PLAN</name>
<feature type="region of interest" description="Disordered" evidence="1">
    <location>
        <begin position="1413"/>
        <end position="1483"/>
    </location>
</feature>
<keyword evidence="2" id="KW-0472">Membrane</keyword>
<feature type="compositionally biased region" description="Low complexity" evidence="1">
    <location>
        <begin position="1131"/>
        <end position="1147"/>
    </location>
</feature>
<feature type="compositionally biased region" description="Polar residues" evidence="1">
    <location>
        <begin position="944"/>
        <end position="958"/>
    </location>
</feature>
<feature type="region of interest" description="Disordered" evidence="1">
    <location>
        <begin position="565"/>
        <end position="1361"/>
    </location>
</feature>
<gene>
    <name evidence="3" type="ORF">SAMN05421753_1026</name>
</gene>
<reference evidence="4" key="1">
    <citation type="submission" date="2016-10" db="EMBL/GenBank/DDBJ databases">
        <authorList>
            <person name="Varghese N."/>
            <person name="Submissions S."/>
        </authorList>
    </citation>
    <scope>NUCLEOTIDE SEQUENCE [LARGE SCALE GENOMIC DNA]</scope>
    <source>
        <strain evidence="4">DSM 26348</strain>
    </source>
</reference>
<dbReference type="Proteomes" id="UP000199518">
    <property type="component" value="Unassembled WGS sequence"/>
</dbReference>
<keyword evidence="4" id="KW-1185">Reference proteome</keyword>
<feature type="compositionally biased region" description="Basic and acidic residues" evidence="1">
    <location>
        <begin position="1469"/>
        <end position="1483"/>
    </location>
</feature>
<evidence type="ECO:0000313" key="4">
    <source>
        <dbReference type="Proteomes" id="UP000199518"/>
    </source>
</evidence>
<feature type="compositionally biased region" description="Basic and acidic residues" evidence="1">
    <location>
        <begin position="1087"/>
        <end position="1097"/>
    </location>
</feature>
<feature type="compositionally biased region" description="Polar residues" evidence="1">
    <location>
        <begin position="853"/>
        <end position="879"/>
    </location>
</feature>
<dbReference type="STRING" id="1576369.SAMN05421753_1026"/>
<dbReference type="RefSeq" id="WP_092047716.1">
    <property type="nucleotide sequence ID" value="NZ_FOQD01000002.1"/>
</dbReference>
<evidence type="ECO:0000256" key="2">
    <source>
        <dbReference type="SAM" id="Phobius"/>
    </source>
</evidence>
<feature type="compositionally biased region" description="Gly residues" evidence="1">
    <location>
        <begin position="1284"/>
        <end position="1300"/>
    </location>
</feature>
<keyword evidence="2" id="KW-0812">Transmembrane</keyword>
<feature type="compositionally biased region" description="Basic and acidic residues" evidence="1">
    <location>
        <begin position="814"/>
        <end position="829"/>
    </location>
</feature>